<dbReference type="Proteomes" id="UP000287519">
    <property type="component" value="Unassembled WGS sequence"/>
</dbReference>
<dbReference type="AlphaFoldDB" id="A0A402BZI8"/>
<dbReference type="Pfam" id="PF01527">
    <property type="entry name" value="HTH_Tnp_1"/>
    <property type="match status" value="1"/>
</dbReference>
<proteinExistence type="predicted"/>
<evidence type="ECO:0000313" key="2">
    <source>
        <dbReference type="Proteomes" id="UP000287519"/>
    </source>
</evidence>
<dbReference type="Gene3D" id="3.50.50.60">
    <property type="entry name" value="FAD/NAD(P)-binding domain"/>
    <property type="match status" value="1"/>
</dbReference>
<comment type="caution">
    <text evidence="1">The sequence shown here is derived from an EMBL/GenBank/DDBJ whole genome shotgun (WGS) entry which is preliminary data.</text>
</comment>
<keyword evidence="2" id="KW-1185">Reference proteome</keyword>
<dbReference type="GO" id="GO:0004803">
    <property type="term" value="F:transposase activity"/>
    <property type="evidence" value="ECO:0007669"/>
    <property type="project" value="InterPro"/>
</dbReference>
<dbReference type="GO" id="GO:0016491">
    <property type="term" value="F:oxidoreductase activity"/>
    <property type="evidence" value="ECO:0007669"/>
    <property type="project" value="InterPro"/>
</dbReference>
<gene>
    <name evidence="1" type="ORF">Rhow_004698</name>
</gene>
<reference evidence="1 2" key="1">
    <citation type="submission" date="2018-11" db="EMBL/GenBank/DDBJ databases">
        <title>Microbial catabolism of amino acid.</title>
        <authorList>
            <person name="Hibi M."/>
            <person name="Ogawa J."/>
        </authorList>
    </citation>
    <scope>NUCLEOTIDE SEQUENCE [LARGE SCALE GENOMIC DNA]</scope>
    <source>
        <strain evidence="1 2">C31-06</strain>
    </source>
</reference>
<dbReference type="GO" id="GO:0006313">
    <property type="term" value="P:DNA transposition"/>
    <property type="evidence" value="ECO:0007669"/>
    <property type="project" value="InterPro"/>
</dbReference>
<dbReference type="InterPro" id="IPR036188">
    <property type="entry name" value="FAD/NAD-bd_sf"/>
</dbReference>
<dbReference type="OrthoDB" id="52928at2"/>
<dbReference type="InterPro" id="IPR002514">
    <property type="entry name" value="Transposase_8"/>
</dbReference>
<sequence>MSTNRRKFTDEFKADAVQLVVQGGRPIAQVARELDMGGTWVHWIQPHVWAEITRYGLDLTPAPNSTPAYWRGGDNVRTGTADGMLNLLDASMTEVLAEGRRALP</sequence>
<dbReference type="InterPro" id="IPR009057">
    <property type="entry name" value="Homeodomain-like_sf"/>
</dbReference>
<dbReference type="EMBL" id="BHYM01000004">
    <property type="protein sequence ID" value="GCE36751.1"/>
    <property type="molecule type" value="Genomic_DNA"/>
</dbReference>
<protein>
    <submittedName>
        <fullName evidence="1">Amine oxidase</fullName>
    </submittedName>
</protein>
<dbReference type="SUPFAM" id="SSF46689">
    <property type="entry name" value="Homeodomain-like"/>
    <property type="match status" value="1"/>
</dbReference>
<dbReference type="GO" id="GO:0003677">
    <property type="term" value="F:DNA binding"/>
    <property type="evidence" value="ECO:0007669"/>
    <property type="project" value="InterPro"/>
</dbReference>
<name>A0A402BZI8_RHOWR</name>
<organism evidence="1 2">
    <name type="scientific">Rhodococcus wratislaviensis</name>
    <name type="common">Tsukamurella wratislaviensis</name>
    <dbReference type="NCBI Taxonomy" id="44752"/>
    <lineage>
        <taxon>Bacteria</taxon>
        <taxon>Bacillati</taxon>
        <taxon>Actinomycetota</taxon>
        <taxon>Actinomycetes</taxon>
        <taxon>Mycobacteriales</taxon>
        <taxon>Nocardiaceae</taxon>
        <taxon>Rhodococcus</taxon>
    </lineage>
</organism>
<dbReference type="SUPFAM" id="SSF51905">
    <property type="entry name" value="FAD/NAD(P)-binding domain"/>
    <property type="match status" value="1"/>
</dbReference>
<accession>A0A402BZI8</accession>
<evidence type="ECO:0000313" key="1">
    <source>
        <dbReference type="EMBL" id="GCE36751.1"/>
    </source>
</evidence>